<dbReference type="CDD" id="cd18086">
    <property type="entry name" value="HsC9orf114-like"/>
    <property type="match status" value="1"/>
</dbReference>
<keyword evidence="3" id="KW-1185">Reference proteome</keyword>
<accession>A0A9N8ZZX7</accession>
<dbReference type="PANTHER" id="PTHR12150">
    <property type="entry name" value="CLASS IV SAM-BINDING METHYLTRANSFERASE-RELATED"/>
    <property type="match status" value="1"/>
</dbReference>
<evidence type="ECO:0000313" key="2">
    <source>
        <dbReference type="EMBL" id="CAG8512868.1"/>
    </source>
</evidence>
<evidence type="ECO:0000313" key="3">
    <source>
        <dbReference type="Proteomes" id="UP000789706"/>
    </source>
</evidence>
<protein>
    <submittedName>
        <fullName evidence="2">4038_t:CDS:1</fullName>
    </submittedName>
</protein>
<dbReference type="InterPro" id="IPR029026">
    <property type="entry name" value="tRNA_m1G_MTases_N"/>
</dbReference>
<sequence length="310" mass="35089">MQEQPLKKRKQNKDFNKKNVKKLKEKEVPKIEQKFPLRVSNSLRRIYSVSVALPGSIIENAQSSELKTYLAGQLARAFSIYKVDEIVIFNESDSNVFLARILQYLETPQYLRKELFPVHQDLKYAGLLNPLDCPHHVRQDEKSQFREGVVMDKKPKNGEKGSLVNAGLTKNVIIEQSLKAGIRLTLDMGNYEIDGQYIKAKVVSPKIPKQNGLYWGYQIRIADSLSKVFTESPYPDGYDVTIGTSERGGLEAAIDTDQDLKCSGEEADALFDLWINTCPNQGSRTIRTEEAVLITMATLRTSIDKKGCRE</sequence>
<dbReference type="SUPFAM" id="SSF75217">
    <property type="entry name" value="alpha/beta knot"/>
    <property type="match status" value="1"/>
</dbReference>
<dbReference type="InterPro" id="IPR029028">
    <property type="entry name" value="Alpha/beta_knot_MTases"/>
</dbReference>
<dbReference type="Proteomes" id="UP000789706">
    <property type="component" value="Unassembled WGS sequence"/>
</dbReference>
<name>A0A9N8ZZX7_9GLOM</name>
<dbReference type="AlphaFoldDB" id="A0A9N8ZZX7"/>
<proteinExistence type="inferred from homology"/>
<comment type="caution">
    <text evidence="2">The sequence shown here is derived from an EMBL/GenBank/DDBJ whole genome shotgun (WGS) entry which is preliminary data.</text>
</comment>
<comment type="similarity">
    <text evidence="1">Belongs to the class IV-like SAM-binding methyltransferase superfamily.</text>
</comment>
<gene>
    <name evidence="2" type="ORF">DEBURN_LOCUS5266</name>
</gene>
<dbReference type="InterPro" id="IPR012340">
    <property type="entry name" value="NA-bd_OB-fold"/>
</dbReference>
<dbReference type="PANTHER" id="PTHR12150:SF13">
    <property type="entry name" value="METHYLTRANSFERASE C9ORF114-RELATED"/>
    <property type="match status" value="1"/>
</dbReference>
<evidence type="ECO:0000256" key="1">
    <source>
        <dbReference type="ARBA" id="ARBA00009841"/>
    </source>
</evidence>
<dbReference type="OrthoDB" id="361029at2759"/>
<reference evidence="2" key="1">
    <citation type="submission" date="2021-06" db="EMBL/GenBank/DDBJ databases">
        <authorList>
            <person name="Kallberg Y."/>
            <person name="Tangrot J."/>
            <person name="Rosling A."/>
        </authorList>
    </citation>
    <scope>NUCLEOTIDE SEQUENCE</scope>
    <source>
        <strain evidence="2">AZ414A</strain>
    </source>
</reference>
<dbReference type="EMBL" id="CAJVPK010000455">
    <property type="protein sequence ID" value="CAG8512868.1"/>
    <property type="molecule type" value="Genomic_DNA"/>
</dbReference>
<dbReference type="InterPro" id="IPR003750">
    <property type="entry name" value="Put_MeTrfase-C9orf114-like"/>
</dbReference>
<dbReference type="SUPFAM" id="SSF50249">
    <property type="entry name" value="Nucleic acid-binding proteins"/>
    <property type="match status" value="1"/>
</dbReference>
<dbReference type="Gene3D" id="3.40.1280.10">
    <property type="match status" value="2"/>
</dbReference>
<organism evidence="2 3">
    <name type="scientific">Diversispora eburnea</name>
    <dbReference type="NCBI Taxonomy" id="1213867"/>
    <lineage>
        <taxon>Eukaryota</taxon>
        <taxon>Fungi</taxon>
        <taxon>Fungi incertae sedis</taxon>
        <taxon>Mucoromycota</taxon>
        <taxon>Glomeromycotina</taxon>
        <taxon>Glomeromycetes</taxon>
        <taxon>Diversisporales</taxon>
        <taxon>Diversisporaceae</taxon>
        <taxon>Diversispora</taxon>
    </lineage>
</organism>
<dbReference type="Pfam" id="PF02598">
    <property type="entry name" value="Methyltrn_RNA_3"/>
    <property type="match status" value="2"/>
</dbReference>